<evidence type="ECO:0000256" key="2">
    <source>
        <dbReference type="ARBA" id="ARBA00023212"/>
    </source>
</evidence>
<evidence type="ECO:0000313" key="5">
    <source>
        <dbReference type="WBParaSite" id="SMRG1_16590.7"/>
    </source>
</evidence>
<proteinExistence type="predicted"/>
<organism evidence="4 5">
    <name type="scientific">Schistosoma margrebowiei</name>
    <dbReference type="NCBI Taxonomy" id="48269"/>
    <lineage>
        <taxon>Eukaryota</taxon>
        <taxon>Metazoa</taxon>
        <taxon>Spiralia</taxon>
        <taxon>Lophotrochozoa</taxon>
        <taxon>Platyhelminthes</taxon>
        <taxon>Trematoda</taxon>
        <taxon>Digenea</taxon>
        <taxon>Strigeidida</taxon>
        <taxon>Schistosomatoidea</taxon>
        <taxon>Schistosomatidae</taxon>
        <taxon>Schistosoma</taxon>
    </lineage>
</organism>
<feature type="compositionally biased region" description="Polar residues" evidence="3">
    <location>
        <begin position="164"/>
        <end position="189"/>
    </location>
</feature>
<feature type="compositionally biased region" description="Polar residues" evidence="3">
    <location>
        <begin position="211"/>
        <end position="237"/>
    </location>
</feature>
<evidence type="ECO:0000313" key="4">
    <source>
        <dbReference type="Proteomes" id="UP000050790"/>
    </source>
</evidence>
<sequence length="331" mass="36635">MYALDKMGDEEINLKEALIRSLNEEGILPKLEAQLKAAVYLALEKHNYAEGIPLSNQSIRSLWSTEDGLIIASLLVDFMNMMKLENTLNVLMDEAQMKHLELFDRDKLMAILPAERSPSNSPVLLNLIETLRHLRSQKMDETDSSTSASNNSRNKSSRIPVLQSRKTSFGSQVSDETLNTPNRNVNGSSKVKETINTSQETRLQEIVTNHSSKTQMRTSVIGSTDSPRPLTPNSPALNNVAKVESPGRVNSGGSSPSIVRVFAPVKKQLSLNDDKSDVDDDDDDIEEVLRAEESVADDTVDQTVDSEQSLGLDYVEEIQPLHNSVSLTRTV</sequence>
<keyword evidence="1" id="KW-0963">Cytoplasm</keyword>
<reference evidence="5" key="1">
    <citation type="submission" date="2023-11" db="UniProtKB">
        <authorList>
            <consortium name="WormBaseParasite"/>
        </authorList>
    </citation>
    <scope>IDENTIFICATION</scope>
</reference>
<dbReference type="Gene3D" id="1.20.960.40">
    <property type="match status" value="1"/>
</dbReference>
<keyword evidence="2" id="KW-0206">Cytoskeleton</keyword>
<protein>
    <recommendedName>
        <fullName evidence="6">LisH domain-containing protein</fullName>
    </recommendedName>
</protein>
<name>A0AA84ZA60_9TREM</name>
<dbReference type="GO" id="GO:0005813">
    <property type="term" value="C:centrosome"/>
    <property type="evidence" value="ECO:0007669"/>
    <property type="project" value="TreeGrafter"/>
</dbReference>
<dbReference type="PANTHER" id="PTHR15431:SF9">
    <property type="entry name" value="CENTROSOMAL PROTEIN 43"/>
    <property type="match status" value="1"/>
</dbReference>
<dbReference type="AlphaFoldDB" id="A0AA84ZA60"/>
<dbReference type="WBParaSite" id="SMRG1_16590.7">
    <property type="protein sequence ID" value="SMRG1_16590.7"/>
    <property type="gene ID" value="SMRG1_16590"/>
</dbReference>
<feature type="region of interest" description="Disordered" evidence="3">
    <location>
        <begin position="137"/>
        <end position="189"/>
    </location>
</feature>
<evidence type="ECO:0000256" key="3">
    <source>
        <dbReference type="SAM" id="MobiDB-lite"/>
    </source>
</evidence>
<evidence type="ECO:0000256" key="1">
    <source>
        <dbReference type="ARBA" id="ARBA00022490"/>
    </source>
</evidence>
<evidence type="ECO:0008006" key="6">
    <source>
        <dbReference type="Google" id="ProtNLM"/>
    </source>
</evidence>
<feature type="region of interest" description="Disordered" evidence="3">
    <location>
        <begin position="211"/>
        <end position="255"/>
    </location>
</feature>
<accession>A0AA84ZA60</accession>
<feature type="compositionally biased region" description="Low complexity" evidence="3">
    <location>
        <begin position="144"/>
        <end position="154"/>
    </location>
</feature>
<dbReference type="Proteomes" id="UP000050790">
    <property type="component" value="Unassembled WGS sequence"/>
</dbReference>
<dbReference type="PANTHER" id="PTHR15431">
    <property type="entry name" value="FGFR1 ONCOGENE PARTNER/LISH DOMAIN-CONTAINING PROTEIN"/>
    <property type="match status" value="1"/>
</dbReference>